<dbReference type="Proteomes" id="UP000887226">
    <property type="component" value="Unassembled WGS sequence"/>
</dbReference>
<proteinExistence type="predicted"/>
<evidence type="ECO:0000256" key="2">
    <source>
        <dbReference type="ARBA" id="ARBA00023008"/>
    </source>
</evidence>
<evidence type="ECO:0000256" key="3">
    <source>
        <dbReference type="SAM" id="MobiDB-lite"/>
    </source>
</evidence>
<feature type="signal peptide" evidence="4">
    <location>
        <begin position="1"/>
        <end position="16"/>
    </location>
</feature>
<evidence type="ECO:0000256" key="4">
    <source>
        <dbReference type="SAM" id="SignalP"/>
    </source>
</evidence>
<organism evidence="6 7">
    <name type="scientific">Calycina marina</name>
    <dbReference type="NCBI Taxonomy" id="1763456"/>
    <lineage>
        <taxon>Eukaryota</taxon>
        <taxon>Fungi</taxon>
        <taxon>Dikarya</taxon>
        <taxon>Ascomycota</taxon>
        <taxon>Pezizomycotina</taxon>
        <taxon>Leotiomycetes</taxon>
        <taxon>Helotiales</taxon>
        <taxon>Pezizellaceae</taxon>
        <taxon>Calycina</taxon>
    </lineage>
</organism>
<dbReference type="AlphaFoldDB" id="A0A9P8CCT2"/>
<dbReference type="InterPro" id="IPR052953">
    <property type="entry name" value="Ser-rich/MCO-related"/>
</dbReference>
<keyword evidence="1" id="KW-0479">Metal-binding</keyword>
<dbReference type="PANTHER" id="PTHR34883">
    <property type="entry name" value="SERINE-RICH PROTEIN, PUTATIVE-RELATED-RELATED"/>
    <property type="match status" value="1"/>
</dbReference>
<evidence type="ECO:0000313" key="6">
    <source>
        <dbReference type="EMBL" id="KAG9241992.1"/>
    </source>
</evidence>
<name>A0A9P8CCT2_9HELO</name>
<evidence type="ECO:0000256" key="1">
    <source>
        <dbReference type="ARBA" id="ARBA00022723"/>
    </source>
</evidence>
<feature type="domain" description="Blue (type 1) copper" evidence="5">
    <location>
        <begin position="52"/>
        <end position="145"/>
    </location>
</feature>
<dbReference type="GO" id="GO:0009055">
    <property type="term" value="F:electron transfer activity"/>
    <property type="evidence" value="ECO:0007669"/>
    <property type="project" value="InterPro"/>
</dbReference>
<keyword evidence="2" id="KW-0186">Copper</keyword>
<dbReference type="OrthoDB" id="5415867at2759"/>
<feature type="chain" id="PRO_5040227980" evidence="4">
    <location>
        <begin position="17"/>
        <end position="222"/>
    </location>
</feature>
<dbReference type="InterPro" id="IPR008972">
    <property type="entry name" value="Cupredoxin"/>
</dbReference>
<dbReference type="InterPro" id="IPR000923">
    <property type="entry name" value="BlueCu_1"/>
</dbReference>
<dbReference type="Gene3D" id="2.60.40.420">
    <property type="entry name" value="Cupredoxins - blue copper proteins"/>
    <property type="match status" value="1"/>
</dbReference>
<dbReference type="Pfam" id="PF00127">
    <property type="entry name" value="Copper-bind"/>
    <property type="match status" value="1"/>
</dbReference>
<sequence length="222" mass="22221">MRYSTVLAAFTPVVLAQYGSDSSSSSSSSASTTSSTPSSTASATKGIQTVLVGSTALSFTPNNITADIGTVVEFVFYPKTHSVAQASFADPCMPLANATGFFSGPQTIASGMGDNVFAITINDTKPIWFYCAYPNHCQGGMVGVINAPADGSKTVDMFAAAAANVSTTVSPSYVQGGTLEDASAVTVPSASATGAGIETKGSINLGLALTGLLAAAFAGLIV</sequence>
<keyword evidence="4" id="KW-0732">Signal</keyword>
<evidence type="ECO:0000313" key="7">
    <source>
        <dbReference type="Proteomes" id="UP000887226"/>
    </source>
</evidence>
<gene>
    <name evidence="6" type="ORF">BJ878DRAFT_482421</name>
</gene>
<accession>A0A9P8CCT2</accession>
<reference evidence="6" key="1">
    <citation type="journal article" date="2021" name="IMA Fungus">
        <title>Genomic characterization of three marine fungi, including Emericellopsis atlantica sp. nov. with signatures of a generalist lifestyle and marine biomass degradation.</title>
        <authorList>
            <person name="Hagestad O.C."/>
            <person name="Hou L."/>
            <person name="Andersen J.H."/>
            <person name="Hansen E.H."/>
            <person name="Altermark B."/>
            <person name="Li C."/>
            <person name="Kuhnert E."/>
            <person name="Cox R.J."/>
            <person name="Crous P.W."/>
            <person name="Spatafora J.W."/>
            <person name="Lail K."/>
            <person name="Amirebrahimi M."/>
            <person name="Lipzen A."/>
            <person name="Pangilinan J."/>
            <person name="Andreopoulos W."/>
            <person name="Hayes R.D."/>
            <person name="Ng V."/>
            <person name="Grigoriev I.V."/>
            <person name="Jackson S.A."/>
            <person name="Sutton T.D.S."/>
            <person name="Dobson A.D.W."/>
            <person name="Rama T."/>
        </authorList>
    </citation>
    <scope>NUCLEOTIDE SEQUENCE</scope>
    <source>
        <strain evidence="6">TRa3180A</strain>
    </source>
</reference>
<dbReference type="CDD" id="cd00920">
    <property type="entry name" value="Cupredoxin"/>
    <property type="match status" value="1"/>
</dbReference>
<dbReference type="SUPFAM" id="SSF49503">
    <property type="entry name" value="Cupredoxins"/>
    <property type="match status" value="1"/>
</dbReference>
<feature type="region of interest" description="Disordered" evidence="3">
    <location>
        <begin position="19"/>
        <end position="41"/>
    </location>
</feature>
<dbReference type="GO" id="GO:0005507">
    <property type="term" value="F:copper ion binding"/>
    <property type="evidence" value="ECO:0007669"/>
    <property type="project" value="InterPro"/>
</dbReference>
<dbReference type="EMBL" id="MU254127">
    <property type="protein sequence ID" value="KAG9241992.1"/>
    <property type="molecule type" value="Genomic_DNA"/>
</dbReference>
<comment type="caution">
    <text evidence="6">The sequence shown here is derived from an EMBL/GenBank/DDBJ whole genome shotgun (WGS) entry which is preliminary data.</text>
</comment>
<protein>
    <submittedName>
        <fullName evidence="6">Cupredoxin</fullName>
    </submittedName>
</protein>
<dbReference type="PANTHER" id="PTHR34883:SF15">
    <property type="entry name" value="EXTRACELLULAR SERINE-RICH PROTEIN"/>
    <property type="match status" value="1"/>
</dbReference>
<keyword evidence="7" id="KW-1185">Reference proteome</keyword>
<evidence type="ECO:0000259" key="5">
    <source>
        <dbReference type="Pfam" id="PF00127"/>
    </source>
</evidence>
<feature type="compositionally biased region" description="Low complexity" evidence="3">
    <location>
        <begin position="20"/>
        <end position="41"/>
    </location>
</feature>